<organism evidence="1">
    <name type="scientific">Human herpesvirus 1</name>
    <name type="common">HHV-1</name>
    <name type="synonym">Human herpes simplex virus 1</name>
    <dbReference type="NCBI Taxonomy" id="10298"/>
    <lineage>
        <taxon>Viruses</taxon>
        <taxon>Duplodnaviria</taxon>
        <taxon>Heunggongvirae</taxon>
        <taxon>Peploviricota</taxon>
        <taxon>Herviviricetes</taxon>
        <taxon>Herpesvirales</taxon>
        <taxon>Orthoherpesviridae</taxon>
        <taxon>Alphaherpesvirinae</taxon>
        <taxon>Simplexvirus</taxon>
        <taxon>Simplexvirus humanalpha1</taxon>
    </lineage>
</organism>
<sequence>MPIPMDRRLSLPRVHWGVGCSVLSIMMFTISTHACTASRSRPKSNVCLETHRARFTLPRLQTPLDRLEAGWTISVQRLEPAMAAPWVS</sequence>
<proteinExistence type="predicted"/>
<name>A0A2Z4GZY9_HHV1</name>
<dbReference type="EMBL" id="MG999840">
    <property type="protein sequence ID" value="AWW08033.1"/>
    <property type="molecule type" value="Genomic_DNA"/>
</dbReference>
<organismHost>
    <name type="scientific">Homo sapiens</name>
    <name type="common">Human</name>
    <dbReference type="NCBI Taxonomy" id="9606"/>
</organismHost>
<reference evidence="1" key="1">
    <citation type="journal article" date="2018" name="MSphere">
        <title>Ultrasensitive Capture of Human Herpes Simplex Virus Genomes Directly from Clinical Samples Reveals Extraordinarily Limited Evolution in Cell Culture.</title>
        <authorList>
            <person name="Greninger A.L."/>
            <person name="Roychoudhury P."/>
            <person name="Xie H."/>
            <person name="Casto A."/>
            <person name="Cent A."/>
            <person name="Pepper G."/>
            <person name="Koelle D.M."/>
            <person name="Huang M.L."/>
            <person name="Wald A."/>
            <person name="Johnston C."/>
            <person name="Jerome K.R."/>
        </authorList>
    </citation>
    <scope>NUCLEOTIDE SEQUENCE</scope>
    <source>
        <strain evidence="1">2006-57630</strain>
    </source>
</reference>
<evidence type="ECO:0000313" key="1">
    <source>
        <dbReference type="EMBL" id="AWW08033.1"/>
    </source>
</evidence>
<protein>
    <submittedName>
        <fullName evidence="1">Uncharacterized protein</fullName>
    </submittedName>
</protein>
<accession>A0A2Z4GZY9</accession>